<evidence type="ECO:0000256" key="2">
    <source>
        <dbReference type="ARBA" id="ARBA00022857"/>
    </source>
</evidence>
<evidence type="ECO:0000313" key="8">
    <source>
        <dbReference type="EMBL" id="MDI2099550.1"/>
    </source>
</evidence>
<keyword evidence="2" id="KW-0521">NADP</keyword>
<dbReference type="AlphaFoldDB" id="A0AAW6TC13"/>
<feature type="site" description="Lowers pKa of active site Tyr" evidence="6">
    <location>
        <position position="76"/>
    </location>
</feature>
<reference evidence="8 9" key="1">
    <citation type="submission" date="2023-04" db="EMBL/GenBank/DDBJ databases">
        <title>Klugiella caeni sp. nov. isolated from the sludge of biochemical tank.</title>
        <authorList>
            <person name="Geng K."/>
        </authorList>
    </citation>
    <scope>NUCLEOTIDE SEQUENCE [LARGE SCALE GENOMIC DNA]</scope>
    <source>
        <strain evidence="8 9">YN-L-19</strain>
    </source>
</reference>
<evidence type="ECO:0000256" key="1">
    <source>
        <dbReference type="ARBA" id="ARBA00007905"/>
    </source>
</evidence>
<evidence type="ECO:0000256" key="5">
    <source>
        <dbReference type="PIRSR" id="PIRSR000097-2"/>
    </source>
</evidence>
<feature type="domain" description="NADP-dependent oxidoreductase" evidence="7">
    <location>
        <begin position="24"/>
        <end position="262"/>
    </location>
</feature>
<dbReference type="EMBL" id="JASATX010000005">
    <property type="protein sequence ID" value="MDI2099550.1"/>
    <property type="molecule type" value="Genomic_DNA"/>
</dbReference>
<dbReference type="PANTHER" id="PTHR43827:SF3">
    <property type="entry name" value="NADP-DEPENDENT OXIDOREDUCTASE DOMAIN-CONTAINING PROTEIN"/>
    <property type="match status" value="1"/>
</dbReference>
<keyword evidence="9" id="KW-1185">Reference proteome</keyword>
<dbReference type="Proteomes" id="UP001321506">
    <property type="component" value="Unassembled WGS sequence"/>
</dbReference>
<dbReference type="InterPro" id="IPR023210">
    <property type="entry name" value="NADP_OxRdtase_dom"/>
</dbReference>
<feature type="binding site" evidence="5">
    <location>
        <position position="109"/>
    </location>
    <ligand>
        <name>substrate</name>
    </ligand>
</feature>
<dbReference type="CDD" id="cd19071">
    <property type="entry name" value="AKR_AKR1-5-like"/>
    <property type="match status" value="1"/>
</dbReference>
<dbReference type="FunFam" id="3.20.20.100:FF:000015">
    <property type="entry name" value="Oxidoreductase, aldo/keto reductase family"/>
    <property type="match status" value="1"/>
</dbReference>
<dbReference type="Pfam" id="PF00248">
    <property type="entry name" value="Aldo_ket_red"/>
    <property type="match status" value="1"/>
</dbReference>
<dbReference type="Gene3D" id="3.20.20.100">
    <property type="entry name" value="NADP-dependent oxidoreductase domain"/>
    <property type="match status" value="1"/>
</dbReference>
<evidence type="ECO:0000256" key="4">
    <source>
        <dbReference type="PIRSR" id="PIRSR000097-1"/>
    </source>
</evidence>
<dbReference type="PANTHER" id="PTHR43827">
    <property type="entry name" value="2,5-DIKETO-D-GLUCONIC ACID REDUCTASE"/>
    <property type="match status" value="1"/>
</dbReference>
<evidence type="ECO:0000259" key="7">
    <source>
        <dbReference type="Pfam" id="PF00248"/>
    </source>
</evidence>
<dbReference type="PIRSF" id="PIRSF000097">
    <property type="entry name" value="AKR"/>
    <property type="match status" value="1"/>
</dbReference>
<proteinExistence type="inferred from homology"/>
<dbReference type="InterPro" id="IPR036812">
    <property type="entry name" value="NAD(P)_OxRdtase_dom_sf"/>
</dbReference>
<feature type="active site" description="Proton donor" evidence="4">
    <location>
        <position position="51"/>
    </location>
</feature>
<evidence type="ECO:0000313" key="9">
    <source>
        <dbReference type="Proteomes" id="UP001321506"/>
    </source>
</evidence>
<sequence>MTRVPVIRLNDGNAIPQIGFGVYKVDAGNAEKVVSEALEAGYRHFDTAALYGNEAEVGRALRASGIPREELFVTTKQWFDRQEPVEAERAIAESMEKLDLGYIDLYLLHWPAPKRDRYVGAWQALERFKLDGLTRSIGVSNFLVPHLERLARESATVPAVNQIELHPAYQQRDVVAYCRANGIAVEAWGPLGQGKYDLFGEEPVVAAAKAHGVTPAQVVLRWHLQLGNIPLPKSGNSSRMRENIDVLGFDLTLAELDAITALERGGRGGPHPDEQN</sequence>
<name>A0AAW6TC13_9MICO</name>
<comment type="similarity">
    <text evidence="1">Belongs to the aldo/keto reductase family.</text>
</comment>
<dbReference type="PRINTS" id="PR00069">
    <property type="entry name" value="ALDKETRDTASE"/>
</dbReference>
<dbReference type="InterPro" id="IPR020471">
    <property type="entry name" value="AKR"/>
</dbReference>
<dbReference type="InterPro" id="IPR018170">
    <property type="entry name" value="Aldo/ket_reductase_CS"/>
</dbReference>
<gene>
    <name evidence="8" type="ORF">QF206_11305</name>
</gene>
<comment type="caution">
    <text evidence="8">The sequence shown here is derived from an EMBL/GenBank/DDBJ whole genome shotgun (WGS) entry which is preliminary data.</text>
</comment>
<dbReference type="PROSITE" id="PS00062">
    <property type="entry name" value="ALDOKETO_REDUCTASE_2"/>
    <property type="match status" value="1"/>
</dbReference>
<protein>
    <submittedName>
        <fullName evidence="8">Aldo/keto reductase</fullName>
    </submittedName>
</protein>
<dbReference type="PROSITE" id="PS00798">
    <property type="entry name" value="ALDOKETO_REDUCTASE_1"/>
    <property type="match status" value="1"/>
</dbReference>
<dbReference type="RefSeq" id="WP_281489343.1">
    <property type="nucleotide sequence ID" value="NZ_JASATX010000005.1"/>
</dbReference>
<dbReference type="SUPFAM" id="SSF51430">
    <property type="entry name" value="NAD(P)-linked oxidoreductase"/>
    <property type="match status" value="1"/>
</dbReference>
<dbReference type="GO" id="GO:0016616">
    <property type="term" value="F:oxidoreductase activity, acting on the CH-OH group of donors, NAD or NADP as acceptor"/>
    <property type="evidence" value="ECO:0007669"/>
    <property type="project" value="UniProtKB-ARBA"/>
</dbReference>
<evidence type="ECO:0000256" key="6">
    <source>
        <dbReference type="PIRSR" id="PIRSR000097-3"/>
    </source>
</evidence>
<evidence type="ECO:0000256" key="3">
    <source>
        <dbReference type="ARBA" id="ARBA00023002"/>
    </source>
</evidence>
<keyword evidence="3" id="KW-0560">Oxidoreductase</keyword>
<organism evidence="8 9">
    <name type="scientific">Ruicaihuangia caeni</name>
    <dbReference type="NCBI Taxonomy" id="3042517"/>
    <lineage>
        <taxon>Bacteria</taxon>
        <taxon>Bacillati</taxon>
        <taxon>Actinomycetota</taxon>
        <taxon>Actinomycetes</taxon>
        <taxon>Micrococcales</taxon>
        <taxon>Microbacteriaceae</taxon>
        <taxon>Ruicaihuangia</taxon>
    </lineage>
</organism>
<accession>A0AAW6TC13</accession>